<dbReference type="Proteomes" id="UP000252519">
    <property type="component" value="Unassembled WGS sequence"/>
</dbReference>
<dbReference type="InterPro" id="IPR014044">
    <property type="entry name" value="CAP_dom"/>
</dbReference>
<dbReference type="AlphaFoldDB" id="A0A368FEW3"/>
<feature type="domain" description="SCP" evidence="1">
    <location>
        <begin position="17"/>
        <end position="169"/>
    </location>
</feature>
<dbReference type="CDD" id="cd05380">
    <property type="entry name" value="CAP_euk"/>
    <property type="match status" value="1"/>
</dbReference>
<dbReference type="STRING" id="29170.A0A368FEW3"/>
<dbReference type="EMBL" id="JOJR01001482">
    <property type="protein sequence ID" value="RCN30714.1"/>
    <property type="molecule type" value="Genomic_DNA"/>
</dbReference>
<evidence type="ECO:0000259" key="1">
    <source>
        <dbReference type="SMART" id="SM00198"/>
    </source>
</evidence>
<dbReference type="InterPro" id="IPR035940">
    <property type="entry name" value="CAP_sf"/>
</dbReference>
<gene>
    <name evidence="2" type="ORF">ANCCAN_23504</name>
</gene>
<dbReference type="Pfam" id="PF00188">
    <property type="entry name" value="CAP"/>
    <property type="match status" value="1"/>
</dbReference>
<dbReference type="OrthoDB" id="5823039at2759"/>
<proteinExistence type="predicted"/>
<evidence type="ECO:0000313" key="2">
    <source>
        <dbReference type="EMBL" id="RCN30714.1"/>
    </source>
</evidence>
<dbReference type="SMART" id="SM00198">
    <property type="entry name" value="SCP"/>
    <property type="match status" value="1"/>
</dbReference>
<name>A0A368FEW3_ANCCA</name>
<dbReference type="Gene3D" id="3.40.33.10">
    <property type="entry name" value="CAP"/>
    <property type="match status" value="1"/>
</dbReference>
<dbReference type="SUPFAM" id="SSF55797">
    <property type="entry name" value="PR-1-like"/>
    <property type="match status" value="1"/>
</dbReference>
<sequence>MNMHNYYRQVVNNANIYDLNKCIDFFARRLLATGWVVDKQIQHAKPAKAMNKLVYVKTLEDAALNHVRNCDNIAPEKNPPVGESFWRGKSGSYQLSHVEAMEQAMKDWWGPFESTGLGSMLDYTTGTQNGPLKYFANIVHDKTKEIGCAAKTCKKQGFTLVDCRYNTAVALDDAIYEVGKMPCKCPAGTACSKLGGLCEATP</sequence>
<comment type="caution">
    <text evidence="2">The sequence shown here is derived from an EMBL/GenBank/DDBJ whole genome shotgun (WGS) entry which is preliminary data.</text>
</comment>
<organism evidence="2 3">
    <name type="scientific">Ancylostoma caninum</name>
    <name type="common">Dog hookworm</name>
    <dbReference type="NCBI Taxonomy" id="29170"/>
    <lineage>
        <taxon>Eukaryota</taxon>
        <taxon>Metazoa</taxon>
        <taxon>Ecdysozoa</taxon>
        <taxon>Nematoda</taxon>
        <taxon>Chromadorea</taxon>
        <taxon>Rhabditida</taxon>
        <taxon>Rhabditina</taxon>
        <taxon>Rhabditomorpha</taxon>
        <taxon>Strongyloidea</taxon>
        <taxon>Ancylostomatidae</taxon>
        <taxon>Ancylostomatinae</taxon>
        <taxon>Ancylostoma</taxon>
    </lineage>
</organism>
<keyword evidence="3" id="KW-1185">Reference proteome</keyword>
<reference evidence="2 3" key="1">
    <citation type="submission" date="2014-10" db="EMBL/GenBank/DDBJ databases">
        <title>Draft genome of the hookworm Ancylostoma caninum.</title>
        <authorList>
            <person name="Mitreva M."/>
        </authorList>
    </citation>
    <scope>NUCLEOTIDE SEQUENCE [LARGE SCALE GENOMIC DNA]</scope>
    <source>
        <strain evidence="2 3">Baltimore</strain>
    </source>
</reference>
<protein>
    <submittedName>
        <fullName evidence="2">SCP-like protein</fullName>
    </submittedName>
</protein>
<evidence type="ECO:0000313" key="3">
    <source>
        <dbReference type="Proteomes" id="UP000252519"/>
    </source>
</evidence>
<accession>A0A368FEW3</accession>